<dbReference type="CDD" id="cd01948">
    <property type="entry name" value="EAL"/>
    <property type="match status" value="1"/>
</dbReference>
<evidence type="ECO:0000259" key="3">
    <source>
        <dbReference type="PROSITE" id="PS50883"/>
    </source>
</evidence>
<dbReference type="SMART" id="SM00267">
    <property type="entry name" value="GGDEF"/>
    <property type="match status" value="1"/>
</dbReference>
<feature type="domain" description="PAS" evidence="2">
    <location>
        <begin position="240"/>
        <end position="275"/>
    </location>
</feature>
<protein>
    <submittedName>
        <fullName evidence="5">Bifunctional diguanylate cyclase/phosphodiesterase</fullName>
    </submittedName>
</protein>
<dbReference type="Pfam" id="PF00563">
    <property type="entry name" value="EAL"/>
    <property type="match status" value="1"/>
</dbReference>
<dbReference type="InterPro" id="IPR000160">
    <property type="entry name" value="GGDEF_dom"/>
</dbReference>
<proteinExistence type="predicted"/>
<evidence type="ECO:0000259" key="4">
    <source>
        <dbReference type="PROSITE" id="PS50887"/>
    </source>
</evidence>
<dbReference type="Gene3D" id="3.30.70.270">
    <property type="match status" value="1"/>
</dbReference>
<dbReference type="Gene3D" id="3.30.450.20">
    <property type="entry name" value="PAS domain"/>
    <property type="match status" value="1"/>
</dbReference>
<dbReference type="InterPro" id="IPR052155">
    <property type="entry name" value="Biofilm_reg_signaling"/>
</dbReference>
<feature type="domain" description="GGDEF" evidence="4">
    <location>
        <begin position="390"/>
        <end position="527"/>
    </location>
</feature>
<dbReference type="Pfam" id="PF00989">
    <property type="entry name" value="PAS"/>
    <property type="match status" value="1"/>
</dbReference>
<sequence length="796" mass="87989">MAERNAVHWWNGIVFRSLAAVTLLSALIGGLCSLMLREQVVVRAHTDAQRRLEQLLDTVENTASVAAFANDEQLAREVVQGLLRNSEVRRVSIHGAAAPLAHAESSGPQNTSQPPVQRRLMSPFKKGEVIGHIRLDADWNAIYSQVDADARYAMLLLSAQTWLMILGTAGMVFWVVVLPIKMISDRLHHLDATSSETLTIPEGHDKTELGRLVGDINDLKLRLISTLDQERELRWQQDIAQRMYQDVFDHSTSGIFVADLHGQLLSFNPAFIELTWLPQPSAKQPWRNLSEPRWAESQQLLQLIEHSTQQHESCAADLLLHGRRGDERWLNIVVLPLGDGTVQGTVTDVTARKREEISARRLAVTDPLTGFANREGLFQAHAGMHVTADAPLVVAMIDLAGFRQINDALGFSVGDQILLMAANRIRESTNPDSFLARVGGDEFVIVLRGMAERSAIEAWISHLQARLGEPYKTDTTPISIGSSAGLALFPGDGVDMQNLLHCAELALGSAHASRHGAQTHPHLFFHPELLQQVEYRRRLEDDLRLAVEQRELKLFFQPIVDLHTGLLAGAEALLRWQHSERGAVSPEVFIPLAERIGLIGEIGRQVLDDACRQVAHWRRDGLEIYVSVNVSASQIPEELPPESILETLNSYGLPSHAIALEITEGVLMSNVSVAQNWIAQLRAAGLRIYLDDFGTGYSSLSYLKRFPMDTVKVDKSFIMDMNDDHTLVDAIITMTGSLGLNVVAEGVEEAAQLDLLRAMGCGYGQGYLFSRPVAAADFVATAKRINTEMGRHTASP</sequence>
<dbReference type="CDD" id="cd00130">
    <property type="entry name" value="PAS"/>
    <property type="match status" value="1"/>
</dbReference>
<name>A0ABV9QDW0_9BURK</name>
<dbReference type="InterPro" id="IPR043128">
    <property type="entry name" value="Rev_trsase/Diguanyl_cyclase"/>
</dbReference>
<feature type="transmembrane region" description="Helical" evidence="1">
    <location>
        <begin position="13"/>
        <end position="36"/>
    </location>
</feature>
<dbReference type="InterPro" id="IPR035965">
    <property type="entry name" value="PAS-like_dom_sf"/>
</dbReference>
<keyword evidence="6" id="KW-1185">Reference proteome</keyword>
<dbReference type="SMART" id="SM00052">
    <property type="entry name" value="EAL"/>
    <property type="match status" value="1"/>
</dbReference>
<dbReference type="PROSITE" id="PS50112">
    <property type="entry name" value="PAS"/>
    <property type="match status" value="1"/>
</dbReference>
<accession>A0ABV9QDW0</accession>
<dbReference type="InterPro" id="IPR029787">
    <property type="entry name" value="Nucleotide_cyclase"/>
</dbReference>
<dbReference type="PROSITE" id="PS50883">
    <property type="entry name" value="EAL"/>
    <property type="match status" value="1"/>
</dbReference>
<dbReference type="SUPFAM" id="SSF141868">
    <property type="entry name" value="EAL domain-like"/>
    <property type="match status" value="1"/>
</dbReference>
<dbReference type="Gene3D" id="3.20.20.450">
    <property type="entry name" value="EAL domain"/>
    <property type="match status" value="1"/>
</dbReference>
<dbReference type="CDD" id="cd01949">
    <property type="entry name" value="GGDEF"/>
    <property type="match status" value="1"/>
</dbReference>
<feature type="domain" description="EAL" evidence="3">
    <location>
        <begin position="536"/>
        <end position="786"/>
    </location>
</feature>
<keyword evidence="1" id="KW-1133">Transmembrane helix</keyword>
<keyword evidence="1" id="KW-0812">Transmembrane</keyword>
<evidence type="ECO:0000256" key="1">
    <source>
        <dbReference type="SAM" id="Phobius"/>
    </source>
</evidence>
<dbReference type="InterPro" id="IPR000014">
    <property type="entry name" value="PAS"/>
</dbReference>
<evidence type="ECO:0000313" key="6">
    <source>
        <dbReference type="Proteomes" id="UP001596001"/>
    </source>
</evidence>
<dbReference type="NCBIfam" id="TIGR00229">
    <property type="entry name" value="sensory_box"/>
    <property type="match status" value="1"/>
</dbReference>
<feature type="transmembrane region" description="Helical" evidence="1">
    <location>
        <begin position="161"/>
        <end position="180"/>
    </location>
</feature>
<evidence type="ECO:0000313" key="5">
    <source>
        <dbReference type="EMBL" id="MFC4788872.1"/>
    </source>
</evidence>
<dbReference type="PANTHER" id="PTHR44757:SF2">
    <property type="entry name" value="BIOFILM ARCHITECTURE MAINTENANCE PROTEIN MBAA"/>
    <property type="match status" value="1"/>
</dbReference>
<dbReference type="NCBIfam" id="TIGR00254">
    <property type="entry name" value="GGDEF"/>
    <property type="match status" value="1"/>
</dbReference>
<dbReference type="PROSITE" id="PS50887">
    <property type="entry name" value="GGDEF"/>
    <property type="match status" value="1"/>
</dbReference>
<dbReference type="SMART" id="SM00091">
    <property type="entry name" value="PAS"/>
    <property type="match status" value="1"/>
</dbReference>
<dbReference type="InterPro" id="IPR035919">
    <property type="entry name" value="EAL_sf"/>
</dbReference>
<gene>
    <name evidence="5" type="ORF">ACFO6X_07760</name>
</gene>
<dbReference type="RefSeq" id="WP_382431700.1">
    <property type="nucleotide sequence ID" value="NZ_JBHSHJ010000004.1"/>
</dbReference>
<dbReference type="EMBL" id="JBHSHJ010000004">
    <property type="protein sequence ID" value="MFC4788872.1"/>
    <property type="molecule type" value="Genomic_DNA"/>
</dbReference>
<dbReference type="InterPro" id="IPR001633">
    <property type="entry name" value="EAL_dom"/>
</dbReference>
<dbReference type="SUPFAM" id="SSF55785">
    <property type="entry name" value="PYP-like sensor domain (PAS domain)"/>
    <property type="match status" value="1"/>
</dbReference>
<comment type="caution">
    <text evidence="5">The sequence shown here is derived from an EMBL/GenBank/DDBJ whole genome shotgun (WGS) entry which is preliminary data.</text>
</comment>
<keyword evidence="1" id="KW-0472">Membrane</keyword>
<dbReference type="PANTHER" id="PTHR44757">
    <property type="entry name" value="DIGUANYLATE CYCLASE DGCP"/>
    <property type="match status" value="1"/>
</dbReference>
<evidence type="ECO:0000259" key="2">
    <source>
        <dbReference type="PROSITE" id="PS50112"/>
    </source>
</evidence>
<dbReference type="SUPFAM" id="SSF55073">
    <property type="entry name" value="Nucleotide cyclase"/>
    <property type="match status" value="1"/>
</dbReference>
<dbReference type="InterPro" id="IPR013767">
    <property type="entry name" value="PAS_fold"/>
</dbReference>
<dbReference type="Proteomes" id="UP001596001">
    <property type="component" value="Unassembled WGS sequence"/>
</dbReference>
<reference evidence="6" key="1">
    <citation type="journal article" date="2019" name="Int. J. Syst. Evol. Microbiol.">
        <title>The Global Catalogue of Microorganisms (GCM) 10K type strain sequencing project: providing services to taxonomists for standard genome sequencing and annotation.</title>
        <authorList>
            <consortium name="The Broad Institute Genomics Platform"/>
            <consortium name="The Broad Institute Genome Sequencing Center for Infectious Disease"/>
            <person name="Wu L."/>
            <person name="Ma J."/>
        </authorList>
    </citation>
    <scope>NUCLEOTIDE SEQUENCE [LARGE SCALE GENOMIC DNA]</scope>
    <source>
        <strain evidence="6">CCUG 49452</strain>
    </source>
</reference>
<organism evidence="5 6">
    <name type="scientific">Giesbergeria sinuosa</name>
    <dbReference type="NCBI Taxonomy" id="80883"/>
    <lineage>
        <taxon>Bacteria</taxon>
        <taxon>Pseudomonadati</taxon>
        <taxon>Pseudomonadota</taxon>
        <taxon>Betaproteobacteria</taxon>
        <taxon>Burkholderiales</taxon>
        <taxon>Comamonadaceae</taxon>
        <taxon>Giesbergeria</taxon>
    </lineage>
</organism>
<dbReference type="Pfam" id="PF00990">
    <property type="entry name" value="GGDEF"/>
    <property type="match status" value="1"/>
</dbReference>